<feature type="chain" id="PRO_5019265161" evidence="2">
    <location>
        <begin position="25"/>
        <end position="290"/>
    </location>
</feature>
<evidence type="ECO:0000313" key="4">
    <source>
        <dbReference type="EMBL" id="RSK46878.1"/>
    </source>
</evidence>
<protein>
    <submittedName>
        <fullName evidence="4">T9SS C-terminal target domain-containing protein</fullName>
    </submittedName>
</protein>
<evidence type="ECO:0000256" key="2">
    <source>
        <dbReference type="SAM" id="SignalP"/>
    </source>
</evidence>
<proteinExistence type="predicted"/>
<dbReference type="EMBL" id="RWIT01000012">
    <property type="protein sequence ID" value="RSK46878.1"/>
    <property type="molecule type" value="Genomic_DNA"/>
</dbReference>
<organism evidence="4 5">
    <name type="scientific">Hymenobacter rigui</name>
    <dbReference type="NCBI Taxonomy" id="334424"/>
    <lineage>
        <taxon>Bacteria</taxon>
        <taxon>Pseudomonadati</taxon>
        <taxon>Bacteroidota</taxon>
        <taxon>Cytophagia</taxon>
        <taxon>Cytophagales</taxon>
        <taxon>Hymenobacteraceae</taxon>
        <taxon>Hymenobacter</taxon>
    </lineage>
</organism>
<dbReference type="RefSeq" id="WP_125423101.1">
    <property type="nucleotide sequence ID" value="NZ_RWIT01000012.1"/>
</dbReference>
<evidence type="ECO:0000313" key="5">
    <source>
        <dbReference type="Proteomes" id="UP000273500"/>
    </source>
</evidence>
<evidence type="ECO:0000259" key="3">
    <source>
        <dbReference type="Pfam" id="PF18962"/>
    </source>
</evidence>
<feature type="domain" description="Secretion system C-terminal sorting" evidence="3">
    <location>
        <begin position="211"/>
        <end position="288"/>
    </location>
</feature>
<sequence length="290" mass="32119">MKAALLPTLALSALLTFTSLATSARPTHQPGPDQPARREIRAYVQQNVLPTVRRQRQKLEAQLSTSDKAQLAVYRAQLHDLRQRGQELRRSFAAANPAQPDATPATRPTLTEPQQQQLQQLRTETRTLLQSVGQLAQKYDTDIARLSQELKPQKEQWTTDIKAITTRYPTATASQPHRRRAGSVARFFRPAAFLLLDPAASTPPAPAASQVYPNPVAASSQLAYTVTKTGPVTIELLDGRGNTLRTVAQQPRQEKGSYSQPLEVADLPTGTYFFKITTRTGAETKRFVKE</sequence>
<dbReference type="InterPro" id="IPR026444">
    <property type="entry name" value="Secre_tail"/>
</dbReference>
<dbReference type="Pfam" id="PF18962">
    <property type="entry name" value="Por_Secre_tail"/>
    <property type="match status" value="1"/>
</dbReference>
<feature type="signal peptide" evidence="2">
    <location>
        <begin position="1"/>
        <end position="24"/>
    </location>
</feature>
<reference evidence="4 5" key="1">
    <citation type="submission" date="2018-12" db="EMBL/GenBank/DDBJ databases">
        <authorList>
            <person name="Feng G."/>
            <person name="Zhu H."/>
        </authorList>
    </citation>
    <scope>NUCLEOTIDE SEQUENCE [LARGE SCALE GENOMIC DNA]</scope>
    <source>
        <strain evidence="4 5">KCTC 12533</strain>
    </source>
</reference>
<dbReference type="OrthoDB" id="881643at2"/>
<name>A0A428KKB0_9BACT</name>
<dbReference type="NCBIfam" id="TIGR04183">
    <property type="entry name" value="Por_Secre_tail"/>
    <property type="match status" value="1"/>
</dbReference>
<dbReference type="Proteomes" id="UP000273500">
    <property type="component" value="Unassembled WGS sequence"/>
</dbReference>
<evidence type="ECO:0000256" key="1">
    <source>
        <dbReference type="SAM" id="MobiDB-lite"/>
    </source>
</evidence>
<keyword evidence="5" id="KW-1185">Reference proteome</keyword>
<keyword evidence="2" id="KW-0732">Signal</keyword>
<feature type="region of interest" description="Disordered" evidence="1">
    <location>
        <begin position="93"/>
        <end position="112"/>
    </location>
</feature>
<gene>
    <name evidence="4" type="ORF">EI291_17705</name>
</gene>
<accession>A0A428KKB0</accession>
<dbReference type="AlphaFoldDB" id="A0A428KKB0"/>
<comment type="caution">
    <text evidence="4">The sequence shown here is derived from an EMBL/GenBank/DDBJ whole genome shotgun (WGS) entry which is preliminary data.</text>
</comment>